<dbReference type="EMBL" id="DSTU01000001">
    <property type="protein sequence ID" value="HFJ53088.1"/>
    <property type="molecule type" value="Genomic_DNA"/>
</dbReference>
<protein>
    <recommendedName>
        <fullName evidence="4">LPP20 lipoprotein</fullName>
    </recommendedName>
</protein>
<organism evidence="3">
    <name type="scientific">candidate division WOR-3 bacterium</name>
    <dbReference type="NCBI Taxonomy" id="2052148"/>
    <lineage>
        <taxon>Bacteria</taxon>
        <taxon>Bacteria division WOR-3</taxon>
    </lineage>
</organism>
<dbReference type="AlphaFoldDB" id="A0A7C3ETW0"/>
<dbReference type="PROSITE" id="PS51257">
    <property type="entry name" value="PROKAR_LIPOPROTEIN"/>
    <property type="match status" value="1"/>
</dbReference>
<gene>
    <name evidence="2" type="ORF">ENP62_00805</name>
    <name evidence="1" type="ORF">ENP94_06335</name>
    <name evidence="3" type="ORF">ENS16_00120</name>
</gene>
<dbReference type="EMBL" id="DSLG01000007">
    <property type="protein sequence ID" value="HEA87609.1"/>
    <property type="molecule type" value="Genomic_DNA"/>
</dbReference>
<comment type="caution">
    <text evidence="3">The sequence shown here is derived from an EMBL/GenBank/DDBJ whole genome shotgun (WGS) entry which is preliminary data.</text>
</comment>
<dbReference type="EMBL" id="DSKA01000064">
    <property type="protein sequence ID" value="HEE18078.1"/>
    <property type="molecule type" value="Genomic_DNA"/>
</dbReference>
<evidence type="ECO:0000313" key="3">
    <source>
        <dbReference type="EMBL" id="HFJ53088.1"/>
    </source>
</evidence>
<evidence type="ECO:0000313" key="1">
    <source>
        <dbReference type="EMBL" id="HEA87609.1"/>
    </source>
</evidence>
<proteinExistence type="predicted"/>
<sequence>MRRIDILFVSFVLVLVVAGCVSSSAGVKSAGSPVGAPAQAPVAGPVQMPPIPQDTGFTVPVPVGPIAPPNEIVEPVPGGVIDWGARVVRARGSGVLDPADENLSRARLMAERAAVVVAQRNLLEIIKGVRVDSDTKVENFVTRYDVIYTRVEGVIKGARQTGPARYDSAAGIVEVELEVALDGPQSVADALAPALGPQSGEVQAQVSPAVREFFRQYSGLVLDAGNTGLKPALFPKIYDESGNLLLDTRELYRYTGSTGQTVLNYITRLDEILSRPEFARQPLVLKIREVRGRLGSDIVISRQDAEKLKWLRDGAKFLLEAGRLIVRLIL</sequence>
<evidence type="ECO:0008006" key="4">
    <source>
        <dbReference type="Google" id="ProtNLM"/>
    </source>
</evidence>
<accession>A0A7C3ETW0</accession>
<name>A0A7C3ETW0_UNCW3</name>
<reference evidence="3" key="1">
    <citation type="journal article" date="2020" name="mSystems">
        <title>Genome- and Community-Level Interaction Insights into Carbon Utilization and Element Cycling Functions of Hydrothermarchaeota in Hydrothermal Sediment.</title>
        <authorList>
            <person name="Zhou Z."/>
            <person name="Liu Y."/>
            <person name="Xu W."/>
            <person name="Pan J."/>
            <person name="Luo Z.H."/>
            <person name="Li M."/>
        </authorList>
    </citation>
    <scope>NUCLEOTIDE SEQUENCE [LARGE SCALE GENOMIC DNA]</scope>
    <source>
        <strain evidence="2">SpSt-236</strain>
        <strain evidence="1">SpSt-265</strain>
        <strain evidence="3">SpSt-465</strain>
    </source>
</reference>
<evidence type="ECO:0000313" key="2">
    <source>
        <dbReference type="EMBL" id="HEE18078.1"/>
    </source>
</evidence>